<dbReference type="InterPro" id="IPR023058">
    <property type="entry name" value="PPIase_PpiC_CS"/>
</dbReference>
<name>A0A7Y3TXM3_9GAMM</name>
<evidence type="ECO:0000256" key="2">
    <source>
        <dbReference type="ARBA" id="ARBA00022764"/>
    </source>
</evidence>
<keyword evidence="7" id="KW-0812">Transmembrane</keyword>
<dbReference type="Pfam" id="PF13616">
    <property type="entry name" value="Rotamase_3"/>
    <property type="match status" value="1"/>
</dbReference>
<dbReference type="RefSeq" id="WP_171702438.1">
    <property type="nucleotide sequence ID" value="NZ_JABFHI010000003.1"/>
</dbReference>
<dbReference type="SUPFAM" id="SSF109998">
    <property type="entry name" value="Triger factor/SurA peptide-binding domain-like"/>
    <property type="match status" value="1"/>
</dbReference>
<evidence type="ECO:0000313" key="9">
    <source>
        <dbReference type="EMBL" id="NOG31985.1"/>
    </source>
</evidence>
<dbReference type="GO" id="GO:0003755">
    <property type="term" value="F:peptidyl-prolyl cis-trans isomerase activity"/>
    <property type="evidence" value="ECO:0007669"/>
    <property type="project" value="UniProtKB-KW"/>
</dbReference>
<keyword evidence="7" id="KW-0472">Membrane</keyword>
<sequence>MIHNANTPTSTHPLNSPHGKRLLRQAKHLAWGSALSLLVGAGTLVVSSSVAAQSFSGGERQMLDRVVAVVNDGAIMRSDLDRRLDQVISQISAQGEDAPSRRQLEQQVLEQMILEEIQLQMARNVNLSIDDTELNRQMRNIAESNGMTLQAFAERLEADGTSLAQVREEIRREMLTRQVQQRQVGQRVSVSNRDVERFLEEQGGDVNLAETRARHILVGVGSGRSEAQAQTLIEQAMTRLEQGESFATVAREMSDDQGSAVNGGDLGWLSLGQTVPEFDNAMNELEVGQVSSPVRSQFGYHIIEVLDRRRSSASNENVREQVRQAIFQRRANQEVDTWKREIREQAFVEKRL</sequence>
<reference evidence="9 10" key="1">
    <citation type="submission" date="2020-05" db="EMBL/GenBank/DDBJ databases">
        <authorList>
            <person name="Ruan W."/>
            <person name="Jeon C.O."/>
            <person name="Chun B.H."/>
        </authorList>
    </citation>
    <scope>NUCLEOTIDE SEQUENCE [LARGE SCALE GENOMIC DNA]</scope>
    <source>
        <strain evidence="9 10">TBZ9</strain>
    </source>
</reference>
<dbReference type="Proteomes" id="UP000588806">
    <property type="component" value="Unassembled WGS sequence"/>
</dbReference>
<keyword evidence="10" id="KW-1185">Reference proteome</keyword>
<protein>
    <submittedName>
        <fullName evidence="9">Peptidylprolyl isomerase</fullName>
    </submittedName>
</protein>
<dbReference type="Gene3D" id="3.10.50.40">
    <property type="match status" value="1"/>
</dbReference>
<evidence type="ECO:0000256" key="3">
    <source>
        <dbReference type="ARBA" id="ARBA00023110"/>
    </source>
</evidence>
<keyword evidence="5 6" id="KW-0413">Isomerase</keyword>
<evidence type="ECO:0000313" key="10">
    <source>
        <dbReference type="Proteomes" id="UP000588806"/>
    </source>
</evidence>
<dbReference type="InterPro" id="IPR046357">
    <property type="entry name" value="PPIase_dom_sf"/>
</dbReference>
<dbReference type="PANTHER" id="PTHR47637">
    <property type="entry name" value="CHAPERONE SURA"/>
    <property type="match status" value="1"/>
</dbReference>
<dbReference type="Gene3D" id="1.10.4030.10">
    <property type="entry name" value="Porin chaperone SurA, peptide-binding domain"/>
    <property type="match status" value="1"/>
</dbReference>
<keyword evidence="7" id="KW-1133">Transmembrane helix</keyword>
<feature type="domain" description="PpiC" evidence="8">
    <location>
        <begin position="208"/>
        <end position="307"/>
    </location>
</feature>
<dbReference type="SUPFAM" id="SSF54534">
    <property type="entry name" value="FKBP-like"/>
    <property type="match status" value="1"/>
</dbReference>
<dbReference type="InterPro" id="IPR000297">
    <property type="entry name" value="PPIase_PpiC"/>
</dbReference>
<dbReference type="InterPro" id="IPR050280">
    <property type="entry name" value="OMP_Chaperone_SurA"/>
</dbReference>
<keyword evidence="2" id="KW-0574">Periplasm</keyword>
<evidence type="ECO:0000256" key="7">
    <source>
        <dbReference type="SAM" id="Phobius"/>
    </source>
</evidence>
<evidence type="ECO:0000256" key="4">
    <source>
        <dbReference type="ARBA" id="ARBA00023186"/>
    </source>
</evidence>
<keyword evidence="3 6" id="KW-0697">Rotamase</keyword>
<dbReference type="PANTHER" id="PTHR47637:SF1">
    <property type="entry name" value="CHAPERONE SURA"/>
    <property type="match status" value="1"/>
</dbReference>
<evidence type="ECO:0000256" key="5">
    <source>
        <dbReference type="ARBA" id="ARBA00023235"/>
    </source>
</evidence>
<dbReference type="PROSITE" id="PS50198">
    <property type="entry name" value="PPIC_PPIASE_2"/>
    <property type="match status" value="1"/>
</dbReference>
<comment type="caution">
    <text evidence="9">The sequence shown here is derived from an EMBL/GenBank/DDBJ whole genome shotgun (WGS) entry which is preliminary data.</text>
</comment>
<accession>A0A7Y3TXM3</accession>
<reference evidence="9 10" key="2">
    <citation type="submission" date="2020-06" db="EMBL/GenBank/DDBJ databases">
        <title>Halomonas songnenensis sp. nov., a moderately halophilic bacterium isolated from saline and alkaline soils.</title>
        <authorList>
            <person name="Jiang J."/>
            <person name="Pan Y."/>
        </authorList>
    </citation>
    <scope>NUCLEOTIDE SEQUENCE [LARGE SCALE GENOMIC DNA]</scope>
    <source>
        <strain evidence="9 10">TBZ9</strain>
    </source>
</reference>
<dbReference type="InterPro" id="IPR015391">
    <property type="entry name" value="SurA_N"/>
</dbReference>
<feature type="transmembrane region" description="Helical" evidence="7">
    <location>
        <begin position="29"/>
        <end position="52"/>
    </location>
</feature>
<dbReference type="Pfam" id="PF09312">
    <property type="entry name" value="SurA_N"/>
    <property type="match status" value="1"/>
</dbReference>
<dbReference type="PROSITE" id="PS01096">
    <property type="entry name" value="PPIC_PPIASE_1"/>
    <property type="match status" value="1"/>
</dbReference>
<dbReference type="AlphaFoldDB" id="A0A7Y3TXM3"/>
<gene>
    <name evidence="9" type="ORF">HLB35_09850</name>
</gene>
<keyword evidence="4" id="KW-0143">Chaperone</keyword>
<evidence type="ECO:0000259" key="8">
    <source>
        <dbReference type="PROSITE" id="PS50198"/>
    </source>
</evidence>
<proteinExistence type="predicted"/>
<evidence type="ECO:0000256" key="6">
    <source>
        <dbReference type="PROSITE-ProRule" id="PRU00278"/>
    </source>
</evidence>
<keyword evidence="1" id="KW-0732">Signal</keyword>
<dbReference type="InterPro" id="IPR027304">
    <property type="entry name" value="Trigger_fact/SurA_dom_sf"/>
</dbReference>
<dbReference type="EMBL" id="JABFHI010000003">
    <property type="protein sequence ID" value="NOG31985.1"/>
    <property type="molecule type" value="Genomic_DNA"/>
</dbReference>
<organism evidence="9 10">
    <name type="scientific">Vreelandella azerica</name>
    <dbReference type="NCBI Taxonomy" id="2732867"/>
    <lineage>
        <taxon>Bacteria</taxon>
        <taxon>Pseudomonadati</taxon>
        <taxon>Pseudomonadota</taxon>
        <taxon>Gammaproteobacteria</taxon>
        <taxon>Oceanospirillales</taxon>
        <taxon>Halomonadaceae</taxon>
        <taxon>Vreelandella</taxon>
    </lineage>
</organism>
<evidence type="ECO:0000256" key="1">
    <source>
        <dbReference type="ARBA" id="ARBA00022729"/>
    </source>
</evidence>